<reference evidence="3 4" key="1">
    <citation type="submission" date="2011-07" db="EMBL/GenBank/DDBJ databases">
        <title>The complete genome of plasmid 1 of Emticicia oligotrophica DSM 17448.</title>
        <authorList>
            <consortium name="US DOE Joint Genome Institute (JGI-PGF)"/>
            <person name="Lucas S."/>
            <person name="Han J."/>
            <person name="Lapidus A."/>
            <person name="Bruce D."/>
            <person name="Goodwin L."/>
            <person name="Pitluck S."/>
            <person name="Peters L."/>
            <person name="Kyrpides N."/>
            <person name="Mavromatis K."/>
            <person name="Ivanova N."/>
            <person name="Ovchinnikova G."/>
            <person name="Teshima H."/>
            <person name="Detter J.C."/>
            <person name="Tapia R."/>
            <person name="Han C."/>
            <person name="Land M."/>
            <person name="Hauser L."/>
            <person name="Markowitz V."/>
            <person name="Cheng J.-F."/>
            <person name="Hugenholtz P."/>
            <person name="Woyke T."/>
            <person name="Wu D."/>
            <person name="Tindall B."/>
            <person name="Pomrenke H."/>
            <person name="Brambilla E."/>
            <person name="Klenk H.-P."/>
            <person name="Eisen J.A."/>
        </authorList>
    </citation>
    <scope>NUCLEOTIDE SEQUENCE [LARGE SCALE GENOMIC DNA]</scope>
    <source>
        <strain evidence="4">DSM 17448 / GPTSA100-15</strain>
        <plasmid evidence="3 4">pEMTOL01</plasmid>
    </source>
</reference>
<dbReference type="RefSeq" id="WP_015026338.1">
    <property type="nucleotide sequence ID" value="NC_018742.1"/>
</dbReference>
<feature type="transmembrane region" description="Helical" evidence="1">
    <location>
        <begin position="228"/>
        <end position="249"/>
    </location>
</feature>
<proteinExistence type="predicted"/>
<evidence type="ECO:0000256" key="1">
    <source>
        <dbReference type="SAM" id="Phobius"/>
    </source>
</evidence>
<keyword evidence="1" id="KW-0472">Membrane</keyword>
<feature type="transmembrane region" description="Helical" evidence="1">
    <location>
        <begin position="168"/>
        <end position="191"/>
    </location>
</feature>
<keyword evidence="1" id="KW-1133">Transmembrane helix</keyword>
<keyword evidence="4" id="KW-1185">Reference proteome</keyword>
<sequence>MDLSTDVIKLIETTFQELKNSMANDYKGLIDIGRAIGGIGALIYIITKIWSALIRSEPIDFVPLIRPFIILQLITFSNAFCESLDSIGEGVLKISNTSVGQMSIKIQEAIKKREQALQQGNENSKDKNGATFNDQDKITDVSAFSFLSELGAAYDQFVGKIELVIDKFLIDIFSVIHDVCYILMILISAFFRLLLRVVAPIAFGMAIWDGFTNNIFEWVGKYLNYTLLPFAAGIYTTIISKIEVIYLTAQLQDYVNNGEDSVTGILILMILSILGYFFVPTAANMIISVGGVSQVTSGLGRMAASTITTTKRETIGRFSRR</sequence>
<geneLocation type="plasmid" evidence="3 4">
    <name>pEMTOL01</name>
</geneLocation>
<evidence type="ECO:0000259" key="2">
    <source>
        <dbReference type="Pfam" id="PF07863"/>
    </source>
</evidence>
<gene>
    <name evidence="3" type="ordered locus">Emtol_0325</name>
</gene>
<accession>A0ABM5N7V7</accession>
<dbReference type="Pfam" id="PF07863">
    <property type="entry name" value="CtnDOT_TraJ"/>
    <property type="match status" value="1"/>
</dbReference>
<evidence type="ECO:0000313" key="4">
    <source>
        <dbReference type="Proteomes" id="UP000002875"/>
    </source>
</evidence>
<dbReference type="InterPro" id="IPR012424">
    <property type="entry name" value="Conjugative_transposon_TraJ_C"/>
</dbReference>
<keyword evidence="1" id="KW-0812">Transmembrane</keyword>
<name>A0ABM5N7V7_EMTOG</name>
<organism evidence="3 4">
    <name type="scientific">Emticicia oligotrophica (strain DSM 17448 / CIP 109782 / MTCC 6937 / GPTSA100-15)</name>
    <dbReference type="NCBI Taxonomy" id="929562"/>
    <lineage>
        <taxon>Bacteria</taxon>
        <taxon>Pseudomonadati</taxon>
        <taxon>Bacteroidota</taxon>
        <taxon>Cytophagia</taxon>
        <taxon>Cytophagales</taxon>
        <taxon>Leadbetterellaceae</taxon>
        <taxon>Emticicia</taxon>
    </lineage>
</organism>
<feature type="transmembrane region" description="Helical" evidence="1">
    <location>
        <begin position="28"/>
        <end position="46"/>
    </location>
</feature>
<dbReference type="EMBL" id="CP002962">
    <property type="protein sequence ID" value="AFK05592.1"/>
    <property type="molecule type" value="Genomic_DNA"/>
</dbReference>
<dbReference type="Proteomes" id="UP000002875">
    <property type="component" value="Plasmid pEMTOL01"/>
</dbReference>
<protein>
    <submittedName>
        <fullName evidence="3">TraJ family protein conjugative transposon</fullName>
    </submittedName>
</protein>
<feature type="transmembrane region" description="Helical" evidence="1">
    <location>
        <begin position="261"/>
        <end position="279"/>
    </location>
</feature>
<evidence type="ECO:0000313" key="3">
    <source>
        <dbReference type="EMBL" id="AFK05592.1"/>
    </source>
</evidence>
<feature type="domain" description="Conjugative transposon TraJ C-terminal" evidence="2">
    <location>
        <begin position="11"/>
        <end position="310"/>
    </location>
</feature>
<keyword evidence="3" id="KW-0614">Plasmid</keyword>